<feature type="domain" description="Ribbon-helix-helix protein CopG" evidence="2">
    <location>
        <begin position="4"/>
        <end position="40"/>
    </location>
</feature>
<dbReference type="InterPro" id="IPR010985">
    <property type="entry name" value="Ribbon_hlx_hlx"/>
</dbReference>
<organism evidence="3 4">
    <name type="scientific">Murinocardiopsis flavida</name>
    <dbReference type="NCBI Taxonomy" id="645275"/>
    <lineage>
        <taxon>Bacteria</taxon>
        <taxon>Bacillati</taxon>
        <taxon>Actinomycetota</taxon>
        <taxon>Actinomycetes</taxon>
        <taxon>Streptosporangiales</taxon>
        <taxon>Nocardiopsidaceae</taxon>
        <taxon>Murinocardiopsis</taxon>
    </lineage>
</organism>
<dbReference type="Gene3D" id="1.10.1220.10">
    <property type="entry name" value="Met repressor-like"/>
    <property type="match status" value="1"/>
</dbReference>
<gene>
    <name evidence="3" type="ORF">CLV63_104278</name>
</gene>
<accession>A0A2P8DPA5</accession>
<dbReference type="SUPFAM" id="SSF47598">
    <property type="entry name" value="Ribbon-helix-helix"/>
    <property type="match status" value="1"/>
</dbReference>
<evidence type="ECO:0000256" key="1">
    <source>
        <dbReference type="SAM" id="MobiDB-lite"/>
    </source>
</evidence>
<dbReference type="OrthoDB" id="3542100at2"/>
<proteinExistence type="predicted"/>
<sequence>MIKTTVYLPAELEVRLDAEASATGTSKAELIRQAIAQLLDNSTRPRNARSLPVFNSGRQRSAETMDEEIYDHIKQQSARR</sequence>
<evidence type="ECO:0000313" key="4">
    <source>
        <dbReference type="Proteomes" id="UP000240542"/>
    </source>
</evidence>
<dbReference type="Proteomes" id="UP000240542">
    <property type="component" value="Unassembled WGS sequence"/>
</dbReference>
<dbReference type="EMBL" id="PYGA01000004">
    <property type="protein sequence ID" value="PSK99054.1"/>
    <property type="molecule type" value="Genomic_DNA"/>
</dbReference>
<dbReference type="CDD" id="cd21631">
    <property type="entry name" value="RHH_CopG_NikR-like"/>
    <property type="match status" value="1"/>
</dbReference>
<evidence type="ECO:0000313" key="3">
    <source>
        <dbReference type="EMBL" id="PSK99054.1"/>
    </source>
</evidence>
<keyword evidence="4" id="KW-1185">Reference proteome</keyword>
<dbReference type="RefSeq" id="WP_106582363.1">
    <property type="nucleotide sequence ID" value="NZ_PYGA01000004.1"/>
</dbReference>
<protein>
    <submittedName>
        <fullName evidence="3">Ribbon-helix-helix CopG family protein</fullName>
    </submittedName>
</protein>
<feature type="region of interest" description="Disordered" evidence="1">
    <location>
        <begin position="41"/>
        <end position="80"/>
    </location>
</feature>
<dbReference type="InterPro" id="IPR013321">
    <property type="entry name" value="Arc_rbn_hlx_hlx"/>
</dbReference>
<dbReference type="AlphaFoldDB" id="A0A2P8DPA5"/>
<evidence type="ECO:0000259" key="2">
    <source>
        <dbReference type="Pfam" id="PF01402"/>
    </source>
</evidence>
<dbReference type="InterPro" id="IPR002145">
    <property type="entry name" value="CopG"/>
</dbReference>
<reference evidence="3 4" key="1">
    <citation type="submission" date="2018-03" db="EMBL/GenBank/DDBJ databases">
        <title>Genomic Encyclopedia of Archaeal and Bacterial Type Strains, Phase II (KMG-II): from individual species to whole genera.</title>
        <authorList>
            <person name="Goeker M."/>
        </authorList>
    </citation>
    <scope>NUCLEOTIDE SEQUENCE [LARGE SCALE GENOMIC DNA]</scope>
    <source>
        <strain evidence="3 4">DSM 45312</strain>
    </source>
</reference>
<comment type="caution">
    <text evidence="3">The sequence shown here is derived from an EMBL/GenBank/DDBJ whole genome shotgun (WGS) entry which is preliminary data.</text>
</comment>
<dbReference type="Pfam" id="PF01402">
    <property type="entry name" value="RHH_1"/>
    <property type="match status" value="1"/>
</dbReference>
<name>A0A2P8DPA5_9ACTN</name>
<dbReference type="GO" id="GO:0006355">
    <property type="term" value="P:regulation of DNA-templated transcription"/>
    <property type="evidence" value="ECO:0007669"/>
    <property type="project" value="InterPro"/>
</dbReference>